<evidence type="ECO:0000256" key="4">
    <source>
        <dbReference type="SAM" id="MobiDB-lite"/>
    </source>
</evidence>
<dbReference type="GO" id="GO:0005737">
    <property type="term" value="C:cytoplasm"/>
    <property type="evidence" value="ECO:0000318"/>
    <property type="project" value="GO_Central"/>
</dbReference>
<dbReference type="InterPro" id="IPR007327">
    <property type="entry name" value="TPD52"/>
</dbReference>
<proteinExistence type="evidence at protein level"/>
<dbReference type="OrthoDB" id="10000687at2759"/>
<dbReference type="CTD" id="89882"/>
<organism evidence="5 6">
    <name type="scientific">Rattus norvegicus</name>
    <name type="common">Rat</name>
    <dbReference type="NCBI Taxonomy" id="10116"/>
    <lineage>
        <taxon>Eukaryota</taxon>
        <taxon>Metazoa</taxon>
        <taxon>Chordata</taxon>
        <taxon>Craniata</taxon>
        <taxon>Vertebrata</taxon>
        <taxon>Euteleostomi</taxon>
        <taxon>Mammalia</taxon>
        <taxon>Eutheria</taxon>
        <taxon>Euarchontoglires</taxon>
        <taxon>Glires</taxon>
        <taxon>Rodentia</taxon>
        <taxon>Myomorpha</taxon>
        <taxon>Muroidea</taxon>
        <taxon>Muridae</taxon>
        <taxon>Murinae</taxon>
        <taxon>Rattus</taxon>
    </lineage>
</organism>
<dbReference type="Bgee" id="ENSRNOG00000042441">
    <property type="expression patterns" value="Expressed in testis and 8 other cell types or tissues"/>
</dbReference>
<gene>
    <name evidence="5 7" type="primary">Tpd52l3</name>
</gene>
<dbReference type="VEuPathDB" id="HostDB:ENSRNOG00000042441"/>
<reference evidence="5" key="4">
    <citation type="submission" date="2025-09" db="UniProtKB">
        <authorList>
            <consortium name="Ensembl"/>
        </authorList>
    </citation>
    <scope>IDENTIFICATION</scope>
    <source>
        <strain evidence="5">Brown Norway</strain>
    </source>
</reference>
<sequence>MDPSHLESHPSGQKSEPAGLDVSSTSPNCFSSNQGLDSVYQELDLDSLNEDLSLSVSDAMTETSASTNEFHLASEPDLTEAEQMELRSELTKLEEEILSLRDLLAAKEKRCGELKRKLGCVALVGLRQNLSKSWHDVQASNTYMKQKTSTALASMGSAICRKLGDMKKSSTFKSLEELVGTVKSRVAGGRELGSGLLPSPASGSDPHSVLGSGYETVSGLDDQLFSLLKPEVTCSMAMAKTGLDDHALQEEWKSYGKPKRQEI</sequence>
<evidence type="ECO:0000256" key="3">
    <source>
        <dbReference type="SAM" id="Coils"/>
    </source>
</evidence>
<dbReference type="eggNOG" id="KOG4010">
    <property type="taxonomic scope" value="Eukaryota"/>
</dbReference>
<evidence type="ECO:0000256" key="2">
    <source>
        <dbReference type="ARBA" id="ARBA00023054"/>
    </source>
</evidence>
<dbReference type="PaxDb" id="10116-ENSRNOP00000015016"/>
<evidence type="ECO:0000313" key="7">
    <source>
        <dbReference type="RGD" id="1309391"/>
    </source>
</evidence>
<dbReference type="Ensembl" id="ENSRNOT00000066891.4">
    <property type="protein sequence ID" value="ENSRNOP00000059116.4"/>
    <property type="gene ID" value="ENSRNOG00000042441.4"/>
</dbReference>
<dbReference type="OMA" id="GQDCFSS"/>
<dbReference type="RGD" id="1309391">
    <property type="gene designation" value="Tpd52l3"/>
</dbReference>
<dbReference type="Pfam" id="PF04201">
    <property type="entry name" value="TPD52"/>
    <property type="match status" value="1"/>
</dbReference>
<evidence type="ECO:0000313" key="5">
    <source>
        <dbReference type="Ensembl" id="ENSRNOP00000059116.4"/>
    </source>
</evidence>
<keyword evidence="6" id="KW-1185">Reference proteome</keyword>
<feature type="compositionally biased region" description="Low complexity" evidence="4">
    <location>
        <begin position="193"/>
        <end position="206"/>
    </location>
</feature>
<keyword evidence="2 3" id="KW-0175">Coiled coil</keyword>
<comment type="similarity">
    <text evidence="1">Belongs to the TPD52 family.</text>
</comment>
<dbReference type="AGR" id="RGD:1309391"/>
<reference evidence="5" key="3">
    <citation type="submission" date="2025-08" db="UniProtKB">
        <authorList>
            <consortium name="Ensembl"/>
        </authorList>
    </citation>
    <scope>IDENTIFICATION</scope>
    <source>
        <strain evidence="5">Brown Norway</strain>
    </source>
</reference>
<protein>
    <submittedName>
        <fullName evidence="5">TPD52 like 3</fullName>
    </submittedName>
</protein>
<dbReference type="SMR" id="A0A0G2QC54"/>
<feature type="coiled-coil region" evidence="3">
    <location>
        <begin position="83"/>
        <end position="110"/>
    </location>
</feature>
<dbReference type="Proteomes" id="UP000002494">
    <property type="component" value="Chromosome 1"/>
</dbReference>
<feature type="region of interest" description="Disordered" evidence="4">
    <location>
        <begin position="1"/>
        <end position="33"/>
    </location>
</feature>
<dbReference type="GeneTree" id="ENSGT00940000163110"/>
<feature type="compositionally biased region" description="Polar residues" evidence="4">
    <location>
        <begin position="22"/>
        <end position="33"/>
    </location>
</feature>
<dbReference type="AlphaFoldDB" id="A0A0G2QC54"/>
<name>A0A0G2QC54_RAT</name>
<feature type="region of interest" description="Disordered" evidence="4">
    <location>
        <begin position="191"/>
        <end position="210"/>
    </location>
</feature>
<dbReference type="PANTHER" id="PTHR19307:SF5">
    <property type="entry name" value="TUMOR PROTEIN D55"/>
    <property type="match status" value="1"/>
</dbReference>
<evidence type="ECO:0000313" key="6">
    <source>
        <dbReference type="Proteomes" id="UP000002494"/>
    </source>
</evidence>
<reference evidence="8" key="1">
    <citation type="journal article" date="2012" name="Nat. Commun.">
        <title>Quantitative maps of protein phosphorylation sites across 14 different rat organs and tissues.</title>
        <authorList>
            <person name="Lundby A."/>
            <person name="Secher A."/>
            <person name="Lage K."/>
            <person name="Nordsborg N.B."/>
            <person name="Dmytriyev A."/>
            <person name="Lundby C."/>
            <person name="Olsen J.V."/>
        </authorList>
    </citation>
    <scope>IDENTIFICATION BY MASS SPECTROMETRY [LARGE SCALE ANALYSIS]</scope>
</reference>
<evidence type="ECO:0000256" key="1">
    <source>
        <dbReference type="ARBA" id="ARBA00005702"/>
    </source>
</evidence>
<accession>A0A0G2QC54</accession>
<evidence type="ECO:0007829" key="8">
    <source>
        <dbReference type="PubMed" id="22673903"/>
    </source>
</evidence>
<dbReference type="STRING" id="10116.ENSRNOP00000059116"/>
<dbReference type="PANTHER" id="PTHR19307">
    <property type="entry name" value="TUMOR PROTEIN D52"/>
    <property type="match status" value="1"/>
</dbReference>
<reference evidence="5" key="2">
    <citation type="submission" date="2024-01" db="EMBL/GenBank/DDBJ databases">
        <title>GRCr8: a new rat reference genome assembly contstructed from accurate long reads and long range scaffolding.</title>
        <authorList>
            <person name="Doris P.A."/>
            <person name="Kalbfleisch T."/>
            <person name="Li K."/>
            <person name="Howe K."/>
            <person name="Wood J."/>
        </authorList>
    </citation>
    <scope>NUCLEOTIDE SEQUENCE [LARGE SCALE GENOMIC DNA]</scope>
    <source>
        <strain evidence="5">Brown Norway</strain>
    </source>
</reference>